<name>A0A7V1LJJ1_CALAY</name>
<dbReference type="InterPro" id="IPR008248">
    <property type="entry name" value="CheB-like"/>
</dbReference>
<dbReference type="SUPFAM" id="SSF52172">
    <property type="entry name" value="CheY-like"/>
    <property type="match status" value="1"/>
</dbReference>
<evidence type="ECO:0000256" key="2">
    <source>
        <dbReference type="ARBA" id="ARBA00022500"/>
    </source>
</evidence>
<dbReference type="NCBIfam" id="NF001965">
    <property type="entry name" value="PRK00742.1"/>
    <property type="match status" value="1"/>
</dbReference>
<comment type="caution">
    <text evidence="10">The sequence shown here is derived from an EMBL/GenBank/DDBJ whole genome shotgun (WGS) entry which is preliminary data.</text>
</comment>
<feature type="active site" evidence="5 6">
    <location>
        <position position="186"/>
    </location>
</feature>
<feature type="active site" evidence="5 6">
    <location>
        <position position="213"/>
    </location>
</feature>
<evidence type="ECO:0000256" key="5">
    <source>
        <dbReference type="HAMAP-Rule" id="MF_00099"/>
    </source>
</evidence>
<comment type="PTM">
    <text evidence="5">Phosphorylated by CheA. Phosphorylation of the N-terminal regulatory domain activates the methylesterase activity.</text>
</comment>
<dbReference type="CDD" id="cd17541">
    <property type="entry name" value="REC_CheB-like"/>
    <property type="match status" value="1"/>
</dbReference>
<dbReference type="Pfam" id="PF00072">
    <property type="entry name" value="Response_reg"/>
    <property type="match status" value="1"/>
</dbReference>
<comment type="catalytic activity">
    <reaction evidence="4 5">
        <text>[protein]-L-glutamate 5-O-methyl ester + H2O = L-glutamyl-[protein] + methanol + H(+)</text>
        <dbReference type="Rhea" id="RHEA:23236"/>
        <dbReference type="Rhea" id="RHEA-COMP:10208"/>
        <dbReference type="Rhea" id="RHEA-COMP:10311"/>
        <dbReference type="ChEBI" id="CHEBI:15377"/>
        <dbReference type="ChEBI" id="CHEBI:15378"/>
        <dbReference type="ChEBI" id="CHEBI:17790"/>
        <dbReference type="ChEBI" id="CHEBI:29973"/>
        <dbReference type="ChEBI" id="CHEBI:82795"/>
        <dbReference type="EC" id="3.1.1.61"/>
    </reaction>
</comment>
<dbReference type="CDD" id="cd16432">
    <property type="entry name" value="CheB_Rec"/>
    <property type="match status" value="1"/>
</dbReference>
<evidence type="ECO:0000259" key="8">
    <source>
        <dbReference type="PROSITE" id="PS50110"/>
    </source>
</evidence>
<dbReference type="GO" id="GO:0005737">
    <property type="term" value="C:cytoplasm"/>
    <property type="evidence" value="ECO:0007669"/>
    <property type="project" value="UniProtKB-SubCell"/>
</dbReference>
<dbReference type="SUPFAM" id="SSF52738">
    <property type="entry name" value="Methylesterase CheB, C-terminal domain"/>
    <property type="match status" value="1"/>
</dbReference>
<dbReference type="Gene3D" id="3.40.50.2300">
    <property type="match status" value="1"/>
</dbReference>
<dbReference type="PROSITE" id="PS50110">
    <property type="entry name" value="RESPONSE_REGULATORY"/>
    <property type="match status" value="1"/>
</dbReference>
<dbReference type="GO" id="GO:0008984">
    <property type="term" value="F:protein-glutamate methylesterase activity"/>
    <property type="evidence" value="ECO:0007669"/>
    <property type="project" value="UniProtKB-UniRule"/>
</dbReference>
<evidence type="ECO:0000256" key="3">
    <source>
        <dbReference type="ARBA" id="ARBA00022801"/>
    </source>
</evidence>
<evidence type="ECO:0000256" key="4">
    <source>
        <dbReference type="ARBA" id="ARBA00048267"/>
    </source>
</evidence>
<dbReference type="Pfam" id="PF01339">
    <property type="entry name" value="CheB_methylest"/>
    <property type="match status" value="1"/>
</dbReference>
<dbReference type="EC" id="3.1.1.61" evidence="5"/>
<comment type="domain">
    <text evidence="5">Contains a C-terminal catalytic domain, and an N-terminal region which modulates catalytic activity.</text>
</comment>
<dbReference type="AlphaFoldDB" id="A0A7V1LJJ1"/>
<dbReference type="Gene3D" id="3.40.50.180">
    <property type="entry name" value="Methylesterase CheB, C-terminal domain"/>
    <property type="match status" value="1"/>
</dbReference>
<evidence type="ECO:0000259" key="9">
    <source>
        <dbReference type="PROSITE" id="PS50122"/>
    </source>
</evidence>
<dbReference type="PANTHER" id="PTHR42872">
    <property type="entry name" value="PROTEIN-GLUTAMATE METHYLESTERASE/PROTEIN-GLUTAMINE GLUTAMINASE"/>
    <property type="match status" value="1"/>
</dbReference>
<dbReference type="GO" id="GO:0006935">
    <property type="term" value="P:chemotaxis"/>
    <property type="evidence" value="ECO:0007669"/>
    <property type="project" value="UniProtKB-UniRule"/>
</dbReference>
<gene>
    <name evidence="5" type="primary">cheB</name>
    <name evidence="10" type="ORF">ENJ10_00115</name>
</gene>
<evidence type="ECO:0000256" key="6">
    <source>
        <dbReference type="PROSITE-ProRule" id="PRU00050"/>
    </source>
</evidence>
<dbReference type="InterPro" id="IPR001789">
    <property type="entry name" value="Sig_transdc_resp-reg_receiver"/>
</dbReference>
<evidence type="ECO:0000256" key="7">
    <source>
        <dbReference type="PROSITE-ProRule" id="PRU00169"/>
    </source>
</evidence>
<dbReference type="GO" id="GO:0000156">
    <property type="term" value="F:phosphorelay response regulator activity"/>
    <property type="evidence" value="ECO:0007669"/>
    <property type="project" value="InterPro"/>
</dbReference>
<feature type="domain" description="Response regulatory" evidence="8">
    <location>
        <begin position="7"/>
        <end position="126"/>
    </location>
</feature>
<comment type="function">
    <text evidence="5">Involved in chemotaxis. Part of a chemotaxis signal transduction system that modulates chemotaxis in response to various stimuli. Catalyzes the demethylation of specific methylglutamate residues introduced into the chemoreceptors (methyl-accepting chemotaxis proteins or MCP) by CheR. Also mediates the irreversible deamidation of specific glutamine residues to glutamic acid.</text>
</comment>
<proteinExistence type="inferred from homology"/>
<reference evidence="10" key="1">
    <citation type="journal article" date="2020" name="mSystems">
        <title>Genome- and Community-Level Interaction Insights into Carbon Utilization and Element Cycling Functions of Hydrothermarchaeota in Hydrothermal Sediment.</title>
        <authorList>
            <person name="Zhou Z."/>
            <person name="Liu Y."/>
            <person name="Xu W."/>
            <person name="Pan J."/>
            <person name="Luo Z.H."/>
            <person name="Li M."/>
        </authorList>
    </citation>
    <scope>NUCLEOTIDE SEQUENCE [LARGE SCALE GENOMIC DNA]</scope>
    <source>
        <strain evidence="10">HyVt-456</strain>
    </source>
</reference>
<evidence type="ECO:0000313" key="10">
    <source>
        <dbReference type="EMBL" id="HED09065.1"/>
    </source>
</evidence>
<keyword evidence="5 7" id="KW-0597">Phosphoprotein</keyword>
<dbReference type="SMART" id="SM00448">
    <property type="entry name" value="REC"/>
    <property type="match status" value="1"/>
</dbReference>
<comment type="similarity">
    <text evidence="5">Belongs to the CheB family.</text>
</comment>
<organism evidence="10">
    <name type="scientific">Caldithrix abyssi</name>
    <dbReference type="NCBI Taxonomy" id="187145"/>
    <lineage>
        <taxon>Bacteria</taxon>
        <taxon>Pseudomonadati</taxon>
        <taxon>Calditrichota</taxon>
        <taxon>Calditrichia</taxon>
        <taxon>Calditrichales</taxon>
        <taxon>Calditrichaceae</taxon>
        <taxon>Caldithrix</taxon>
    </lineage>
</organism>
<sequence>MGRKKIKVLIVDDTVLYRKIIRDTLASFEEVDVVGTASNGKIALSQITALKPDLVTLDQEMPELNGVQTLRMLKAFNGKMPATVMVSAHTTKDAAVTMQALELGAFDFITKPSGASMQSNITALERQFKPILQAYAVKSNLGRAPVVSRKVPGETPPPGGSIDPETFTGQAIQSNLRPEAVAIGISTGGPKALAQVIPLLKTGLSQPVFIVQHMPAMFTKALADSLNEKSSLLVKEAENGEIVTRGRVYIAPGGKHMKVVKSLGGQVTIEITDDAPENFCKPAADYLFRSVADVYGKKTLGVIMTGMGRDGVKGLQVLKKKGAAVLAQDKKTSIVFGMPMEAIRAGVVDQVAPLSSLAGEINRICTGI</sequence>
<dbReference type="InterPro" id="IPR035909">
    <property type="entry name" value="CheB_C"/>
</dbReference>
<dbReference type="EMBL" id="DRLD01000003">
    <property type="protein sequence ID" value="HED09065.1"/>
    <property type="molecule type" value="Genomic_DNA"/>
</dbReference>
<dbReference type="PROSITE" id="PS50122">
    <property type="entry name" value="CHEB"/>
    <property type="match status" value="1"/>
</dbReference>
<dbReference type="InterPro" id="IPR011006">
    <property type="entry name" value="CheY-like_superfamily"/>
</dbReference>
<dbReference type="InterPro" id="IPR000673">
    <property type="entry name" value="Sig_transdc_resp-reg_Me-estase"/>
</dbReference>
<comment type="catalytic activity">
    <reaction evidence="5">
        <text>L-glutaminyl-[protein] + H2O = L-glutamyl-[protein] + NH4(+)</text>
        <dbReference type="Rhea" id="RHEA:16441"/>
        <dbReference type="Rhea" id="RHEA-COMP:10207"/>
        <dbReference type="Rhea" id="RHEA-COMP:10208"/>
        <dbReference type="ChEBI" id="CHEBI:15377"/>
        <dbReference type="ChEBI" id="CHEBI:28938"/>
        <dbReference type="ChEBI" id="CHEBI:29973"/>
        <dbReference type="ChEBI" id="CHEBI:30011"/>
        <dbReference type="EC" id="3.5.1.44"/>
    </reaction>
</comment>
<feature type="active site" evidence="5 6">
    <location>
        <position position="310"/>
    </location>
</feature>
<dbReference type="PIRSF" id="PIRSF000876">
    <property type="entry name" value="RR_chemtxs_CheB"/>
    <property type="match status" value="1"/>
</dbReference>
<dbReference type="PANTHER" id="PTHR42872:SF6">
    <property type="entry name" value="PROTEIN-GLUTAMATE METHYLESTERASE_PROTEIN-GLUTAMINE GLUTAMINASE"/>
    <property type="match status" value="1"/>
</dbReference>
<dbReference type="HAMAP" id="MF_00099">
    <property type="entry name" value="CheB_chemtxs"/>
    <property type="match status" value="1"/>
</dbReference>
<dbReference type="Proteomes" id="UP000886005">
    <property type="component" value="Unassembled WGS sequence"/>
</dbReference>
<keyword evidence="2 5" id="KW-0145">Chemotaxis</keyword>
<feature type="domain" description="CheB-type methylesterase" evidence="9">
    <location>
        <begin position="181"/>
        <end position="361"/>
    </location>
</feature>
<keyword evidence="1 5" id="KW-0963">Cytoplasm</keyword>
<evidence type="ECO:0000256" key="1">
    <source>
        <dbReference type="ARBA" id="ARBA00022490"/>
    </source>
</evidence>
<protein>
    <recommendedName>
        <fullName evidence="5">Protein-glutamate methylesterase/protein-glutamine glutaminase</fullName>
        <ecNumber evidence="5">3.1.1.61</ecNumber>
        <ecNumber evidence="5">3.5.1.44</ecNumber>
    </recommendedName>
</protein>
<feature type="modified residue" description="4-aspartylphosphate" evidence="5 7">
    <location>
        <position position="58"/>
    </location>
</feature>
<dbReference type="GO" id="GO:0050568">
    <property type="term" value="F:protein-glutamine glutaminase activity"/>
    <property type="evidence" value="ECO:0007669"/>
    <property type="project" value="UniProtKB-UniRule"/>
</dbReference>
<keyword evidence="3 5" id="KW-0378">Hydrolase</keyword>
<accession>A0A7V1LJJ1</accession>
<dbReference type="EC" id="3.5.1.44" evidence="5"/>
<comment type="subcellular location">
    <subcellularLocation>
        <location evidence="5">Cytoplasm</location>
    </subcellularLocation>
</comment>